<sequence>MKKWLLAFGLTTVLALAGCGSSSSEEASKSNGEEKSSQEKSSDEKAVKKEILNAQMNMASTFRPNHSKIAAYQTAVGEEEPDAEAIKTAGEKAKTAAEKASEQAANYEIKADLPEDITTKYKEALPSLQAYYDEAGKALEADLENADFSAANEKFKEFQSIVDSVYENAGLLTTDLMKEFS</sequence>
<protein>
    <recommendedName>
        <fullName evidence="5">Lipoprotein</fullName>
    </recommendedName>
</protein>
<feature type="region of interest" description="Disordered" evidence="1">
    <location>
        <begin position="19"/>
        <end position="50"/>
    </location>
</feature>
<evidence type="ECO:0000256" key="2">
    <source>
        <dbReference type="SAM" id="SignalP"/>
    </source>
</evidence>
<accession>A0ABY4HC83</accession>
<organism evidence="3 4">
    <name type="scientific">Halobacillus amylolyticus</name>
    <dbReference type="NCBI Taxonomy" id="2932259"/>
    <lineage>
        <taxon>Bacteria</taxon>
        <taxon>Bacillati</taxon>
        <taxon>Bacillota</taxon>
        <taxon>Bacilli</taxon>
        <taxon>Bacillales</taxon>
        <taxon>Bacillaceae</taxon>
        <taxon>Halobacillus</taxon>
    </lineage>
</organism>
<proteinExistence type="predicted"/>
<dbReference type="Proteomes" id="UP000830326">
    <property type="component" value="Chromosome"/>
</dbReference>
<evidence type="ECO:0000313" key="4">
    <source>
        <dbReference type="Proteomes" id="UP000830326"/>
    </source>
</evidence>
<keyword evidence="4" id="KW-1185">Reference proteome</keyword>
<evidence type="ECO:0000256" key="1">
    <source>
        <dbReference type="SAM" id="MobiDB-lite"/>
    </source>
</evidence>
<keyword evidence="2" id="KW-0732">Signal</keyword>
<dbReference type="EMBL" id="CP095075">
    <property type="protein sequence ID" value="UOR12504.1"/>
    <property type="molecule type" value="Genomic_DNA"/>
</dbReference>
<evidence type="ECO:0008006" key="5">
    <source>
        <dbReference type="Google" id="ProtNLM"/>
    </source>
</evidence>
<dbReference type="RefSeq" id="WP_245033303.1">
    <property type="nucleotide sequence ID" value="NZ_CP095075.1"/>
</dbReference>
<gene>
    <name evidence="3" type="ORF">MUO15_03020</name>
</gene>
<dbReference type="PROSITE" id="PS51257">
    <property type="entry name" value="PROKAR_LIPOPROTEIN"/>
    <property type="match status" value="1"/>
</dbReference>
<feature type="compositionally biased region" description="Basic and acidic residues" evidence="1">
    <location>
        <begin position="26"/>
        <end position="50"/>
    </location>
</feature>
<feature type="chain" id="PRO_5045700253" description="Lipoprotein" evidence="2">
    <location>
        <begin position="18"/>
        <end position="181"/>
    </location>
</feature>
<feature type="signal peptide" evidence="2">
    <location>
        <begin position="1"/>
        <end position="17"/>
    </location>
</feature>
<reference evidence="3" key="1">
    <citation type="submission" date="2022-04" db="EMBL/GenBank/DDBJ databases">
        <title>Halobacillus sp. isolated from saltern.</title>
        <authorList>
            <person name="Won M."/>
            <person name="Lee C.-M."/>
            <person name="Woen H.-Y."/>
            <person name="Kwon S.-W."/>
        </authorList>
    </citation>
    <scope>NUCLEOTIDE SEQUENCE</scope>
    <source>
        <strain evidence="3">SSHM10-5</strain>
    </source>
</reference>
<name>A0ABY4HC83_9BACI</name>
<evidence type="ECO:0000313" key="3">
    <source>
        <dbReference type="EMBL" id="UOR12504.1"/>
    </source>
</evidence>